<dbReference type="EC" id="5.4.2.12" evidence="9"/>
<comment type="catalytic activity">
    <reaction evidence="1">
        <text>(2R)-2-phosphoglycerate = (2R)-3-phosphoglycerate</text>
        <dbReference type="Rhea" id="RHEA:15901"/>
        <dbReference type="ChEBI" id="CHEBI:58272"/>
        <dbReference type="ChEBI" id="CHEBI:58289"/>
        <dbReference type="EC" id="5.4.2.12"/>
    </reaction>
</comment>
<dbReference type="EMBL" id="JAWCTQ010000019">
    <property type="protein sequence ID" value="MDT9683725.1"/>
    <property type="molecule type" value="Genomic_DNA"/>
</dbReference>
<dbReference type="InterPro" id="IPR011258">
    <property type="entry name" value="BPG-indep_PGM_N"/>
</dbReference>
<evidence type="ECO:0000259" key="10">
    <source>
        <dbReference type="Pfam" id="PF01676"/>
    </source>
</evidence>
<dbReference type="Pfam" id="PF01676">
    <property type="entry name" value="Metalloenzyme"/>
    <property type="match status" value="1"/>
</dbReference>
<name>A0ABU3QLS7_9ACTN</name>
<gene>
    <name evidence="12" type="primary">gpmI</name>
    <name evidence="12" type="ORF">RND61_16890</name>
</gene>
<feature type="domain" description="Metalloenzyme" evidence="10">
    <location>
        <begin position="7"/>
        <end position="492"/>
    </location>
</feature>
<dbReference type="RefSeq" id="WP_315878795.1">
    <property type="nucleotide sequence ID" value="NZ_JAWCTQ010000019.1"/>
</dbReference>
<comment type="similarity">
    <text evidence="4">Belongs to the BPG-independent phosphoglycerate mutase family.</text>
</comment>
<dbReference type="InterPro" id="IPR005995">
    <property type="entry name" value="Pgm_bpd_ind"/>
</dbReference>
<dbReference type="CDD" id="cd16010">
    <property type="entry name" value="iPGM"/>
    <property type="match status" value="1"/>
</dbReference>
<evidence type="ECO:0000313" key="12">
    <source>
        <dbReference type="EMBL" id="MDT9683725.1"/>
    </source>
</evidence>
<accession>A0ABU3QLS7</accession>
<evidence type="ECO:0000256" key="1">
    <source>
        <dbReference type="ARBA" id="ARBA00000370"/>
    </source>
</evidence>
<sequence>MTLPSAPGVLLVLDGWGHAPTSPDNAITRADTPTLDALAAKFPTAYVDASGAAVGLLPGTVGNSEIGHMVIGAGRPLEYDSLLVQRAIDNGALRGHPLLAETLRRVTDDGKALHLIGLASDGQIHAHVEHLRELLAIAAAHRVSRVWIHAITDGRDVADGTAADYLRRVEAITAEAGTGRIATVSGRGYALDKSGDLELTRLVTEAIADATGPRAASAEAAVVDAPRGDVWIEPTVVTGGAAIADGDAVLFTNFRSDRIQQLADGLLDHLAAGPRAVTALSLAVYDTRAPIPPLVPRADASGGLADELERHGLTSVRIAEKEKFEHVTYYINGRDDRPRTTEEHIRVTGDVPPDYVARPEMNLDKVTDAVVDAVARPDVDLVVANLANIDVVGHTGHAEATVRATEFTDAAVDRIRVAAQAAGRWVLLVGDHGNAEVMAKPGPDGIPRPYGGHTTNPVPAIVVPAPGAVLPEELPTGGTLADIAPTVLSLLGRPAGPAMTGRSLV</sequence>
<comment type="pathway">
    <text evidence="3">Carbohydrate degradation; glycolysis; pyruvate from D-glyceraldehyde 3-phosphate: step 3/5.</text>
</comment>
<keyword evidence="7" id="KW-0464">Manganese</keyword>
<evidence type="ECO:0000259" key="11">
    <source>
        <dbReference type="Pfam" id="PF06415"/>
    </source>
</evidence>
<keyword evidence="5" id="KW-0479">Metal-binding</keyword>
<dbReference type="Gene3D" id="3.40.720.10">
    <property type="entry name" value="Alkaline Phosphatase, subunit A"/>
    <property type="match status" value="1"/>
</dbReference>
<evidence type="ECO:0000256" key="9">
    <source>
        <dbReference type="NCBIfam" id="TIGR01307"/>
    </source>
</evidence>
<evidence type="ECO:0000256" key="7">
    <source>
        <dbReference type="ARBA" id="ARBA00023211"/>
    </source>
</evidence>
<proteinExistence type="inferred from homology"/>
<evidence type="ECO:0000256" key="5">
    <source>
        <dbReference type="ARBA" id="ARBA00022723"/>
    </source>
</evidence>
<dbReference type="Pfam" id="PF06415">
    <property type="entry name" value="iPGM_N"/>
    <property type="match status" value="1"/>
</dbReference>
<evidence type="ECO:0000256" key="8">
    <source>
        <dbReference type="ARBA" id="ARBA00023235"/>
    </source>
</evidence>
<keyword evidence="8 12" id="KW-0413">Isomerase</keyword>
<organism evidence="12 13">
    <name type="scientific">Streptomyces tamarix</name>
    <dbReference type="NCBI Taxonomy" id="3078565"/>
    <lineage>
        <taxon>Bacteria</taxon>
        <taxon>Bacillati</taxon>
        <taxon>Actinomycetota</taxon>
        <taxon>Actinomycetes</taxon>
        <taxon>Kitasatosporales</taxon>
        <taxon>Streptomycetaceae</taxon>
        <taxon>Streptomyces</taxon>
    </lineage>
</organism>
<dbReference type="GO" id="GO:0004619">
    <property type="term" value="F:phosphoglycerate mutase activity"/>
    <property type="evidence" value="ECO:0007669"/>
    <property type="project" value="UniProtKB-EC"/>
</dbReference>
<dbReference type="PANTHER" id="PTHR31637:SF0">
    <property type="entry name" value="2,3-BISPHOSPHOGLYCERATE-INDEPENDENT PHOSPHOGLYCERATE MUTASE"/>
    <property type="match status" value="1"/>
</dbReference>
<dbReference type="SUPFAM" id="SSF53649">
    <property type="entry name" value="Alkaline phosphatase-like"/>
    <property type="match status" value="1"/>
</dbReference>
<dbReference type="Proteomes" id="UP001250181">
    <property type="component" value="Unassembled WGS sequence"/>
</dbReference>
<dbReference type="Gene3D" id="3.40.1450.10">
    <property type="entry name" value="BPG-independent phosphoglycerate mutase, domain B"/>
    <property type="match status" value="1"/>
</dbReference>
<keyword evidence="13" id="KW-1185">Reference proteome</keyword>
<dbReference type="InterPro" id="IPR036646">
    <property type="entry name" value="PGAM_B_sf"/>
</dbReference>
<comment type="caution">
    <text evidence="12">The sequence shown here is derived from an EMBL/GenBank/DDBJ whole genome shotgun (WGS) entry which is preliminary data.</text>
</comment>
<dbReference type="SUPFAM" id="SSF64158">
    <property type="entry name" value="2,3-Bisphosphoglycerate-independent phosphoglycerate mutase, substrate-binding domain"/>
    <property type="match status" value="1"/>
</dbReference>
<evidence type="ECO:0000256" key="4">
    <source>
        <dbReference type="ARBA" id="ARBA00008819"/>
    </source>
</evidence>
<dbReference type="NCBIfam" id="TIGR01307">
    <property type="entry name" value="pgm_bpd_ind"/>
    <property type="match status" value="1"/>
</dbReference>
<dbReference type="PANTHER" id="PTHR31637">
    <property type="entry name" value="2,3-BISPHOSPHOGLYCERATE-INDEPENDENT PHOSPHOGLYCERATE MUTASE"/>
    <property type="match status" value="1"/>
</dbReference>
<evidence type="ECO:0000256" key="6">
    <source>
        <dbReference type="ARBA" id="ARBA00023152"/>
    </source>
</evidence>
<evidence type="ECO:0000256" key="3">
    <source>
        <dbReference type="ARBA" id="ARBA00004798"/>
    </source>
</evidence>
<reference evidence="12 13" key="1">
    <citation type="submission" date="2023-09" db="EMBL/GenBank/DDBJ databases">
        <title>Streptomyces sp. nov.: A antagonism against Alternaria gaisen Producing Streptochlin, Isolated from Tamarix root soil.</title>
        <authorList>
            <person name="Chen Y."/>
        </authorList>
    </citation>
    <scope>NUCLEOTIDE SEQUENCE [LARGE SCALE GENOMIC DNA]</scope>
    <source>
        <strain evidence="12 13">TRM76323</strain>
    </source>
</reference>
<evidence type="ECO:0000256" key="2">
    <source>
        <dbReference type="ARBA" id="ARBA00001936"/>
    </source>
</evidence>
<protein>
    <recommendedName>
        <fullName evidence="9">2,3-bisphosphoglycerate-independent phosphoglycerate mutase</fullName>
        <ecNumber evidence="9">5.4.2.12</ecNumber>
    </recommendedName>
</protein>
<dbReference type="PIRSF" id="PIRSF001492">
    <property type="entry name" value="IPGAM"/>
    <property type="match status" value="1"/>
</dbReference>
<feature type="domain" description="BPG-independent PGAM N-terminal" evidence="11">
    <location>
        <begin position="84"/>
        <end position="269"/>
    </location>
</feature>
<comment type="cofactor">
    <cofactor evidence="2">
        <name>Mn(2+)</name>
        <dbReference type="ChEBI" id="CHEBI:29035"/>
    </cofactor>
</comment>
<keyword evidence="6" id="KW-0324">Glycolysis</keyword>
<dbReference type="InterPro" id="IPR017850">
    <property type="entry name" value="Alkaline_phosphatase_core_sf"/>
</dbReference>
<dbReference type="InterPro" id="IPR006124">
    <property type="entry name" value="Metalloenzyme"/>
</dbReference>
<evidence type="ECO:0000313" key="13">
    <source>
        <dbReference type="Proteomes" id="UP001250181"/>
    </source>
</evidence>